<dbReference type="STRING" id="545619.SAMN04489860_1847"/>
<protein>
    <submittedName>
        <fullName evidence="1">Proteasome assembly chaperone (PAC2) family protein</fullName>
    </submittedName>
</protein>
<keyword evidence="1" id="KW-0647">Proteasome</keyword>
<dbReference type="AlphaFoldDB" id="A0A1H1TAH4"/>
<dbReference type="OrthoDB" id="150941at2"/>
<evidence type="ECO:0000313" key="1">
    <source>
        <dbReference type="EMBL" id="SDS57173.1"/>
    </source>
</evidence>
<reference evidence="1 2" key="1">
    <citation type="submission" date="2016-10" db="EMBL/GenBank/DDBJ databases">
        <authorList>
            <person name="de Groot N.N."/>
        </authorList>
    </citation>
    <scope>NUCLEOTIDE SEQUENCE [LARGE SCALE GENOMIC DNA]</scope>
    <source>
        <strain evidence="1 2">DSM 22126</strain>
    </source>
</reference>
<name>A0A1H1TAH4_9CELL</name>
<dbReference type="eggNOG" id="COG1938">
    <property type="taxonomic scope" value="Bacteria"/>
</dbReference>
<dbReference type="GO" id="GO:0000502">
    <property type="term" value="C:proteasome complex"/>
    <property type="evidence" value="ECO:0007669"/>
    <property type="project" value="UniProtKB-KW"/>
</dbReference>
<organism evidence="1 2">
    <name type="scientific">Paraoerskovia marina</name>
    <dbReference type="NCBI Taxonomy" id="545619"/>
    <lineage>
        <taxon>Bacteria</taxon>
        <taxon>Bacillati</taxon>
        <taxon>Actinomycetota</taxon>
        <taxon>Actinomycetes</taxon>
        <taxon>Micrococcales</taxon>
        <taxon>Cellulomonadaceae</taxon>
        <taxon>Paraoerskovia</taxon>
    </lineage>
</organism>
<dbReference type="SUPFAM" id="SSF159659">
    <property type="entry name" value="Cgl1923-like"/>
    <property type="match status" value="1"/>
</dbReference>
<sequence length="288" mass="31136">MNDSTTSPGDREQLRTVLVAAFEGWNDAGGAASAVVKHLHDVWDAQQIAEIDPEDYHDFQVTRPEVSTTETGERVLSWPATRVSTARVPESGRQVVLVHGIEPSMRWRTFCGELLDIAEAHDVDTVVTLGALLADVPHTRPIPLTITSESVGLRAVLDVESSTYDGPVGIVGVLEHTATARGLQAASLWAAVPHYVAHPPSPKAALTILARLEELLGEPIPLGELPVDAEAWQHGVDELAAEDGEIAEYVRELEKAKDTADLPEASGEAIAREFERFLRRRGDGATGR</sequence>
<dbReference type="InterPro" id="IPR038389">
    <property type="entry name" value="PSMG2_sf"/>
</dbReference>
<dbReference type="Gene3D" id="3.40.50.10900">
    <property type="entry name" value="PAC-like subunit"/>
    <property type="match status" value="1"/>
</dbReference>
<dbReference type="PIRSF" id="PIRSF028754">
    <property type="entry name" value="UCP028754"/>
    <property type="match status" value="1"/>
</dbReference>
<dbReference type="Proteomes" id="UP000185663">
    <property type="component" value="Chromosome I"/>
</dbReference>
<dbReference type="EMBL" id="LT629776">
    <property type="protein sequence ID" value="SDS57173.1"/>
    <property type="molecule type" value="Genomic_DNA"/>
</dbReference>
<dbReference type="RefSeq" id="WP_083372323.1">
    <property type="nucleotide sequence ID" value="NZ_LT629776.1"/>
</dbReference>
<gene>
    <name evidence="1" type="ORF">SAMN04489860_1847</name>
</gene>
<evidence type="ECO:0000313" key="2">
    <source>
        <dbReference type="Proteomes" id="UP000185663"/>
    </source>
</evidence>
<dbReference type="InterPro" id="IPR019151">
    <property type="entry name" value="Proteasome_assmbl_chaperone_2"/>
</dbReference>
<keyword evidence="2" id="KW-1185">Reference proteome</keyword>
<dbReference type="InterPro" id="IPR008492">
    <property type="entry name" value="Rv2714-like"/>
</dbReference>
<accession>A0A1H1TAH4</accession>
<dbReference type="Pfam" id="PF09754">
    <property type="entry name" value="PAC2"/>
    <property type="match status" value="1"/>
</dbReference>
<proteinExistence type="predicted"/>